<accession>A0A3R9YFJ2</accession>
<reference evidence="6 7" key="1">
    <citation type="submission" date="2018-12" db="EMBL/GenBank/DDBJ databases">
        <title>Mesorhizobium carbonis sp. nov., isolated from coal mine water.</title>
        <authorList>
            <person name="Xin W."/>
            <person name="Xu Z."/>
            <person name="Xiang F."/>
            <person name="Zhang J."/>
            <person name="Xi L."/>
            <person name="Liu J."/>
        </authorList>
    </citation>
    <scope>NUCLEOTIDE SEQUENCE [LARGE SCALE GENOMIC DNA]</scope>
    <source>
        <strain evidence="6 7">B2.3</strain>
    </source>
</reference>
<dbReference type="NCBIfam" id="NF006133">
    <property type="entry name" value="PRK08278.1"/>
    <property type="match status" value="1"/>
</dbReference>
<dbReference type="PANTHER" id="PTHR42808:SF3">
    <property type="entry name" value="HYDROXYSTEROID DEHYDROGENASE-LIKE PROTEIN 2"/>
    <property type="match status" value="1"/>
</dbReference>
<evidence type="ECO:0000313" key="7">
    <source>
        <dbReference type="Proteomes" id="UP000278398"/>
    </source>
</evidence>
<evidence type="ECO:0000313" key="6">
    <source>
        <dbReference type="EMBL" id="RST86445.1"/>
    </source>
</evidence>
<dbReference type="SUPFAM" id="SSF51735">
    <property type="entry name" value="NAD(P)-binding Rossmann-fold domains"/>
    <property type="match status" value="1"/>
</dbReference>
<dbReference type="Proteomes" id="UP000278398">
    <property type="component" value="Unassembled WGS sequence"/>
</dbReference>
<dbReference type="OrthoDB" id="9810935at2"/>
<gene>
    <name evidence="6" type="ORF">EJC49_10700</name>
</gene>
<dbReference type="InterPro" id="IPR002347">
    <property type="entry name" value="SDR_fam"/>
</dbReference>
<keyword evidence="4" id="KW-0560">Oxidoreductase</keyword>
<protein>
    <submittedName>
        <fullName evidence="6">NAD(P)-dependent oxidoreductase</fullName>
    </submittedName>
</protein>
<dbReference type="InterPro" id="IPR036291">
    <property type="entry name" value="NAD(P)-bd_dom_sf"/>
</dbReference>
<dbReference type="Pfam" id="PF00106">
    <property type="entry name" value="adh_short"/>
    <property type="match status" value="1"/>
</dbReference>
<dbReference type="PANTHER" id="PTHR42808">
    <property type="entry name" value="HYDROXYSTEROID DEHYDROGENASE-LIKE PROTEIN 2"/>
    <property type="match status" value="1"/>
</dbReference>
<proteinExistence type="inferred from homology"/>
<evidence type="ECO:0000256" key="3">
    <source>
        <dbReference type="ARBA" id="ARBA00022857"/>
    </source>
</evidence>
<comment type="caution">
    <text evidence="6">The sequence shown here is derived from an EMBL/GenBank/DDBJ whole genome shotgun (WGS) entry which is preliminary data.</text>
</comment>
<keyword evidence="7" id="KW-1185">Reference proteome</keyword>
<name>A0A3R9YFJ2_9HYPH</name>
<sequence>MSLKGKTLFISGGSRGIGLAIALRAARDGANVTIAAKTAEPHPKLPGTIHTAAALIEEAGGKALPVLCDIRSEEMVEIAVKATVDAFGGIDICINNASAIQLTGTLDTDMKRYDLMHQINTRGTFLVSKTCIPHLKKADNPHILNLAPPLDMNPKWFRNHVAYTMAKFGMSMCTLGMSAEFARDGIAVNSLWPLTAIDTAAVRNLLGGEAVASISRLPDIMADAAHAILKRPSRDCTGNFFIDELVLREEGVTDFSGYAPDATGSLAADFFVPDEVFARTDTKLAGMPN</sequence>
<dbReference type="FunFam" id="3.40.50.720:FF:000301">
    <property type="entry name" value="Hydroxysteroid dehydrogenase like 2"/>
    <property type="match status" value="1"/>
</dbReference>
<dbReference type="GO" id="GO:0016491">
    <property type="term" value="F:oxidoreductase activity"/>
    <property type="evidence" value="ECO:0007669"/>
    <property type="project" value="UniProtKB-KW"/>
</dbReference>
<evidence type="ECO:0000256" key="4">
    <source>
        <dbReference type="ARBA" id="ARBA00023002"/>
    </source>
</evidence>
<dbReference type="CDD" id="cd09762">
    <property type="entry name" value="HSDL2_SDR_c"/>
    <property type="match status" value="1"/>
</dbReference>
<dbReference type="PRINTS" id="PR00081">
    <property type="entry name" value="GDHRDH"/>
</dbReference>
<dbReference type="AlphaFoldDB" id="A0A3R9YFJ2"/>
<dbReference type="RefSeq" id="WP_126699916.1">
    <property type="nucleotide sequence ID" value="NZ_RWKW01000035.1"/>
</dbReference>
<evidence type="ECO:0000256" key="5">
    <source>
        <dbReference type="ARBA" id="ARBA00023140"/>
    </source>
</evidence>
<evidence type="ECO:0000256" key="1">
    <source>
        <dbReference type="ARBA" id="ARBA00004275"/>
    </source>
</evidence>
<dbReference type="EMBL" id="RWKW01000035">
    <property type="protein sequence ID" value="RST86445.1"/>
    <property type="molecule type" value="Genomic_DNA"/>
</dbReference>
<comment type="similarity">
    <text evidence="2">Belongs to the short-chain dehydrogenases/reductases (SDR) family.</text>
</comment>
<organism evidence="6 7">
    <name type="scientific">Aquibium carbonis</name>
    <dbReference type="NCBI Taxonomy" id="2495581"/>
    <lineage>
        <taxon>Bacteria</taxon>
        <taxon>Pseudomonadati</taxon>
        <taxon>Pseudomonadota</taxon>
        <taxon>Alphaproteobacteria</taxon>
        <taxon>Hyphomicrobiales</taxon>
        <taxon>Phyllobacteriaceae</taxon>
        <taxon>Aquibium</taxon>
    </lineage>
</organism>
<comment type="subcellular location">
    <subcellularLocation>
        <location evidence="1">Peroxisome</location>
    </subcellularLocation>
</comment>
<evidence type="ECO:0000256" key="2">
    <source>
        <dbReference type="ARBA" id="ARBA00006484"/>
    </source>
</evidence>
<keyword evidence="3" id="KW-0521">NADP</keyword>
<dbReference type="Gene3D" id="3.40.50.720">
    <property type="entry name" value="NAD(P)-binding Rossmann-like Domain"/>
    <property type="match status" value="1"/>
</dbReference>
<keyword evidence="5" id="KW-0576">Peroxisome</keyword>
<dbReference type="InterPro" id="IPR051935">
    <property type="entry name" value="HSDL2"/>
</dbReference>